<keyword evidence="3" id="KW-1003">Cell membrane</keyword>
<evidence type="ECO:0000256" key="7">
    <source>
        <dbReference type="ARBA" id="ARBA00023136"/>
    </source>
</evidence>
<feature type="transmembrane region" description="Helical" evidence="9">
    <location>
        <begin position="25"/>
        <end position="46"/>
    </location>
</feature>
<dbReference type="InterPro" id="IPR007387">
    <property type="entry name" value="TRAP_DctQ"/>
</dbReference>
<comment type="similarity">
    <text evidence="8 9">Belongs to the TRAP transporter small permease family.</text>
</comment>
<proteinExistence type="inferred from homology"/>
<evidence type="ECO:0000256" key="9">
    <source>
        <dbReference type="RuleBase" id="RU369079"/>
    </source>
</evidence>
<dbReference type="GO" id="GO:0015740">
    <property type="term" value="P:C4-dicarboxylate transport"/>
    <property type="evidence" value="ECO:0007669"/>
    <property type="project" value="TreeGrafter"/>
</dbReference>
<keyword evidence="12" id="KW-1185">Reference proteome</keyword>
<protein>
    <recommendedName>
        <fullName evidence="9">TRAP transporter small permease protein</fullName>
    </recommendedName>
</protein>
<dbReference type="PANTHER" id="PTHR35011">
    <property type="entry name" value="2,3-DIKETO-L-GULONATE TRAP TRANSPORTER SMALL PERMEASE PROTEIN YIAM"/>
    <property type="match status" value="1"/>
</dbReference>
<comment type="function">
    <text evidence="9">Part of the tripartite ATP-independent periplasmic (TRAP) transport system.</text>
</comment>
<dbReference type="Pfam" id="PF04290">
    <property type="entry name" value="DctQ"/>
    <property type="match status" value="1"/>
</dbReference>
<gene>
    <name evidence="11" type="ORF">FX988_01879</name>
</gene>
<keyword evidence="2 9" id="KW-0813">Transport</keyword>
<sequence>MSLIDSETLPSETLTPTQAFKSEDILSLIIFWGLAILLFAQFFSRYALSASLGWSEEIARYLLILLAFSGASIASRNDAHIGVTLLHRYLSVKALNITKMCIAMLNLLVVLLLLFYAGQIAISLHAYSLASLSISIGWVYALMCGCLLLMLVRSAMVVKTSWRAVCFSFSQKVLKQ</sequence>
<keyword evidence="6 9" id="KW-1133">Transmembrane helix</keyword>
<dbReference type="Proteomes" id="UP000464524">
    <property type="component" value="Chromosome"/>
</dbReference>
<evidence type="ECO:0000256" key="2">
    <source>
        <dbReference type="ARBA" id="ARBA00022448"/>
    </source>
</evidence>
<evidence type="ECO:0000313" key="12">
    <source>
        <dbReference type="Proteomes" id="UP000464524"/>
    </source>
</evidence>
<dbReference type="PANTHER" id="PTHR35011:SF11">
    <property type="entry name" value="TRAP TRANSPORTER SMALL PERMEASE PROTEIN"/>
    <property type="match status" value="1"/>
</dbReference>
<evidence type="ECO:0000256" key="5">
    <source>
        <dbReference type="ARBA" id="ARBA00022692"/>
    </source>
</evidence>
<feature type="domain" description="Tripartite ATP-independent periplasmic transporters DctQ component" evidence="10">
    <location>
        <begin position="34"/>
        <end position="158"/>
    </location>
</feature>
<evidence type="ECO:0000256" key="4">
    <source>
        <dbReference type="ARBA" id="ARBA00022519"/>
    </source>
</evidence>
<evidence type="ECO:0000256" key="3">
    <source>
        <dbReference type="ARBA" id="ARBA00022475"/>
    </source>
</evidence>
<dbReference type="EMBL" id="CP047656">
    <property type="protein sequence ID" value="QHJ11644.1"/>
    <property type="molecule type" value="Genomic_DNA"/>
</dbReference>
<dbReference type="InterPro" id="IPR055348">
    <property type="entry name" value="DctQ"/>
</dbReference>
<feature type="transmembrane region" description="Helical" evidence="9">
    <location>
        <begin position="97"/>
        <end position="117"/>
    </location>
</feature>
<keyword evidence="7 9" id="KW-0472">Membrane</keyword>
<evidence type="ECO:0000256" key="6">
    <source>
        <dbReference type="ARBA" id="ARBA00022989"/>
    </source>
</evidence>
<organism evidence="11 12">
    <name type="scientific">Paraglaciecola mesophila</name>
    <dbReference type="NCBI Taxonomy" id="197222"/>
    <lineage>
        <taxon>Bacteria</taxon>
        <taxon>Pseudomonadati</taxon>
        <taxon>Pseudomonadota</taxon>
        <taxon>Gammaproteobacteria</taxon>
        <taxon>Alteromonadales</taxon>
        <taxon>Alteromonadaceae</taxon>
        <taxon>Paraglaciecola</taxon>
    </lineage>
</organism>
<evidence type="ECO:0000256" key="1">
    <source>
        <dbReference type="ARBA" id="ARBA00004429"/>
    </source>
</evidence>
<comment type="subcellular location">
    <subcellularLocation>
        <location evidence="1 9">Cell inner membrane</location>
        <topology evidence="1 9">Multi-pass membrane protein</topology>
    </subcellularLocation>
</comment>
<accession>A0A857JM07</accession>
<dbReference type="RefSeq" id="WP_160179379.1">
    <property type="nucleotide sequence ID" value="NZ_CP047656.1"/>
</dbReference>
<evidence type="ECO:0000313" key="11">
    <source>
        <dbReference type="EMBL" id="QHJ11644.1"/>
    </source>
</evidence>
<comment type="subunit">
    <text evidence="9">The complex comprises the extracytoplasmic solute receptor protein and the two transmembrane proteins.</text>
</comment>
<reference evidence="11 12" key="1">
    <citation type="submission" date="2019-12" db="EMBL/GenBank/DDBJ databases">
        <title>Genome sequencing and assembly of endphytes of Porphyra tenera.</title>
        <authorList>
            <person name="Park J.M."/>
            <person name="Shin R."/>
            <person name="Jo S.H."/>
        </authorList>
    </citation>
    <scope>NUCLEOTIDE SEQUENCE [LARGE SCALE GENOMIC DNA]</scope>
    <source>
        <strain evidence="11 12">GPM4</strain>
    </source>
</reference>
<feature type="transmembrane region" description="Helical" evidence="9">
    <location>
        <begin position="129"/>
        <end position="152"/>
    </location>
</feature>
<keyword evidence="5 9" id="KW-0812">Transmembrane</keyword>
<feature type="transmembrane region" description="Helical" evidence="9">
    <location>
        <begin position="58"/>
        <end position="76"/>
    </location>
</feature>
<evidence type="ECO:0000256" key="8">
    <source>
        <dbReference type="ARBA" id="ARBA00038436"/>
    </source>
</evidence>
<dbReference type="AlphaFoldDB" id="A0A857JM07"/>
<keyword evidence="4 9" id="KW-0997">Cell inner membrane</keyword>
<dbReference type="GO" id="GO:0022857">
    <property type="term" value="F:transmembrane transporter activity"/>
    <property type="evidence" value="ECO:0007669"/>
    <property type="project" value="UniProtKB-UniRule"/>
</dbReference>
<dbReference type="KEGG" id="pmes:FX988_01879"/>
<dbReference type="OrthoDB" id="2085311at2"/>
<dbReference type="GO" id="GO:0005886">
    <property type="term" value="C:plasma membrane"/>
    <property type="evidence" value="ECO:0007669"/>
    <property type="project" value="UniProtKB-SubCell"/>
</dbReference>
<evidence type="ECO:0000259" key="10">
    <source>
        <dbReference type="Pfam" id="PF04290"/>
    </source>
</evidence>
<name>A0A857JM07_9ALTE</name>